<feature type="transmembrane region" description="Helical" evidence="2">
    <location>
        <begin position="61"/>
        <end position="81"/>
    </location>
</feature>
<evidence type="ECO:0000313" key="4">
    <source>
        <dbReference type="Proteomes" id="UP001432209"/>
    </source>
</evidence>
<keyword evidence="2" id="KW-0812">Transmembrane</keyword>
<name>A0ABZ2ACZ9_STRNV</name>
<dbReference type="Proteomes" id="UP001432209">
    <property type="component" value="Chromosome"/>
</dbReference>
<dbReference type="InterPro" id="IPR043857">
    <property type="entry name" value="DUF5819"/>
</dbReference>
<organism evidence="3 4">
    <name type="scientific">Streptomyces niveus</name>
    <name type="common">Streptomyces spheroides</name>
    <dbReference type="NCBI Taxonomy" id="193462"/>
    <lineage>
        <taxon>Bacteria</taxon>
        <taxon>Bacillati</taxon>
        <taxon>Actinomycetota</taxon>
        <taxon>Actinomycetes</taxon>
        <taxon>Kitasatosporales</taxon>
        <taxon>Streptomycetaceae</taxon>
        <taxon>Streptomyces</taxon>
    </lineage>
</organism>
<keyword evidence="2" id="KW-1133">Transmembrane helix</keyword>
<accession>A0ABZ2ACZ9</accession>
<gene>
    <name evidence="3" type="ORF">OG442_29245</name>
</gene>
<dbReference type="Pfam" id="PF19136">
    <property type="entry name" value="DUF5819"/>
    <property type="match status" value="1"/>
</dbReference>
<keyword evidence="4" id="KW-1185">Reference proteome</keyword>
<feature type="region of interest" description="Disordered" evidence="1">
    <location>
        <begin position="23"/>
        <end position="46"/>
    </location>
</feature>
<evidence type="ECO:0000313" key="3">
    <source>
        <dbReference type="EMBL" id="WUX55283.1"/>
    </source>
</evidence>
<keyword evidence="2" id="KW-0472">Membrane</keyword>
<proteinExistence type="predicted"/>
<evidence type="ECO:0000256" key="2">
    <source>
        <dbReference type="SAM" id="Phobius"/>
    </source>
</evidence>
<sequence length="253" mass="27579">MKKTGWVPVPGGIDSVESVESVEAARTADTAQRPDSAEVRKSGPAGVPATSRVLRAGVRTVVFLCLATVLTHAALVFLHVAPSNAVSQRYSRQINAWVYPLFEQNWRLFAPDPDSVNRQISARTARTAADGTAQVSEWFDLTAVDNAAVEHSPFPSHTAQNELRRAWTSYLELHGGSDESRSARAVMMQKYLRNIAVARTSDRFGKGAAFIQLRVVTTPIAARSADGTRTAQGTPKSPETRLLPWWKVTPDGN</sequence>
<reference evidence="3" key="1">
    <citation type="submission" date="2022-10" db="EMBL/GenBank/DDBJ databases">
        <title>The complete genomes of actinobacterial strains from the NBC collection.</title>
        <authorList>
            <person name="Joergensen T.S."/>
            <person name="Alvarez Arevalo M."/>
            <person name="Sterndorff E.B."/>
            <person name="Faurdal D."/>
            <person name="Vuksanovic O."/>
            <person name="Mourched A.-S."/>
            <person name="Charusanti P."/>
            <person name="Shaw S."/>
            <person name="Blin K."/>
            <person name="Weber T."/>
        </authorList>
    </citation>
    <scope>NUCLEOTIDE SEQUENCE</scope>
    <source>
        <strain evidence="3">NBC_01432</strain>
    </source>
</reference>
<dbReference type="EMBL" id="CP109495">
    <property type="protein sequence ID" value="WUX55283.1"/>
    <property type="molecule type" value="Genomic_DNA"/>
</dbReference>
<protein>
    <submittedName>
        <fullName evidence="3">DUF5819 family protein</fullName>
    </submittedName>
</protein>
<evidence type="ECO:0000256" key="1">
    <source>
        <dbReference type="SAM" id="MobiDB-lite"/>
    </source>
</evidence>